<sequence length="743" mass="83437">MSFTPAGSPPRGPSLEPSSTFEFNFDRHNESDIDKTVPKLKGESNWAIWEHRLYMALKENNKAYIKIIQEEDTRPTRPDYLDISEDAVRQIALVKLKGNAELVTDLVVRELIKERQHENTRLRSEWQKEIDKWEQCNARACNMIFSTLDPIPASHIAKVQSVREVYKILYAEYGTPSWHTNFKRFEVLCNLQYKGNNPEEFVRKFKEAVFEITQRGSKLDANTTLNFFIRAIQNNPHGSSKIAAGATSSTPSANTTSSSISDKDKTFKDKKNNDKKGGNNNSSNNDKSNTQSKSKDTKDKKKKKKKKKPVFEVNVVYCKFHNALGNHYARNCSLQNNGASANALHQQQPPQQVTVPQPGQTIGLVDNQGRIIPVQNQNQPRTDNAVFAPASYPSTFQQGPPSGDPIAKCNTLFTSALFQEHGFHTVSKEGLLADDNDVSRWIVDSSTSTHMTPHRSVFINFRPCVVPVSSAIDDTLYTEGYGDVILRMKNQLSDDYIGPLTLHKVWLAPDLKASLISTSALDKEDISTWVENGVMTFKLRDQYALSESVFGFATYEGEHYWLNCSGIDKVDVMLDCNLLSGSPNSIFATKKGSPTTISIDLAHRRACHAGENRIRKMEICSEGIRLKKGAGVTFPCTPCIKGKGHALPFGKERSIRSKPGEFLYINVWGPISIASPGGEKYFVTFTDDATRFCWLFLLKSRSQVTEIFIQLKNDLQTQFGCTVKRVHGDDAPEHKPLNTYLSQ</sequence>
<reference evidence="4" key="2">
    <citation type="journal article" date="2016" name="Fungal Biol.">
        <title>Ochratoxin A production by Penicillium thymicola.</title>
        <authorList>
            <person name="Nguyen H.D.T."/>
            <person name="McMullin D.R."/>
            <person name="Ponomareva E."/>
            <person name="Riley R."/>
            <person name="Pomraning K.R."/>
            <person name="Baker S.E."/>
            <person name="Seifert K.A."/>
        </authorList>
    </citation>
    <scope>NUCLEOTIDE SEQUENCE</scope>
    <source>
        <strain evidence="4">DAOM 180753</strain>
    </source>
</reference>
<dbReference type="PANTHER" id="PTHR42648:SF24">
    <property type="entry name" value="INTEGRASE CATALYTIC DOMAIN-CONTAINING PROTEIN"/>
    <property type="match status" value="1"/>
</dbReference>
<dbReference type="AlphaFoldDB" id="A0AAI9T5B6"/>
<name>A0AAI9T5B6_PENTH</name>
<reference evidence="4" key="1">
    <citation type="submission" date="2015-06" db="EMBL/GenBank/DDBJ databases">
        <authorList>
            <person name="Nguyen H."/>
        </authorList>
    </citation>
    <scope>NUCLEOTIDE SEQUENCE</scope>
    <source>
        <strain evidence="4">DAOM 180753</strain>
    </source>
</reference>
<keyword evidence="5" id="KW-1185">Reference proteome</keyword>
<dbReference type="GO" id="GO:0006508">
    <property type="term" value="P:proteolysis"/>
    <property type="evidence" value="ECO:0007669"/>
    <property type="project" value="UniProtKB-KW"/>
</dbReference>
<dbReference type="GO" id="GO:0008233">
    <property type="term" value="F:peptidase activity"/>
    <property type="evidence" value="ECO:0007669"/>
    <property type="project" value="UniProtKB-KW"/>
</dbReference>
<evidence type="ECO:0000313" key="5">
    <source>
        <dbReference type="Proteomes" id="UP001227192"/>
    </source>
</evidence>
<feature type="region of interest" description="Disordered" evidence="2">
    <location>
        <begin position="1"/>
        <end position="20"/>
    </location>
</feature>
<feature type="compositionally biased region" description="Basic and acidic residues" evidence="2">
    <location>
        <begin position="261"/>
        <end position="277"/>
    </location>
</feature>
<dbReference type="PANTHER" id="PTHR42648">
    <property type="entry name" value="TRANSPOSASE, PUTATIVE-RELATED"/>
    <property type="match status" value="1"/>
</dbReference>
<dbReference type="InterPro" id="IPR039537">
    <property type="entry name" value="Retrotran_Ty1/copia-like"/>
</dbReference>
<dbReference type="InterPro" id="IPR054722">
    <property type="entry name" value="PolX-like_BBD"/>
</dbReference>
<feature type="domain" description="Retrovirus-related Pol polyprotein from transposon TNT 1-94-like beta-barrel" evidence="3">
    <location>
        <begin position="441"/>
        <end position="524"/>
    </location>
</feature>
<dbReference type="Proteomes" id="UP001227192">
    <property type="component" value="Unassembled WGS sequence"/>
</dbReference>
<gene>
    <name evidence="4" type="ORF">VN97_g12481</name>
</gene>
<feature type="region of interest" description="Disordered" evidence="2">
    <location>
        <begin position="240"/>
        <end position="307"/>
    </location>
</feature>
<feature type="compositionally biased region" description="Low complexity" evidence="2">
    <location>
        <begin position="278"/>
        <end position="292"/>
    </location>
</feature>
<dbReference type="Pfam" id="PF22936">
    <property type="entry name" value="Pol_BBD"/>
    <property type="match status" value="1"/>
</dbReference>
<organism evidence="4 5">
    <name type="scientific">Penicillium thymicola</name>
    <dbReference type="NCBI Taxonomy" id="293382"/>
    <lineage>
        <taxon>Eukaryota</taxon>
        <taxon>Fungi</taxon>
        <taxon>Dikarya</taxon>
        <taxon>Ascomycota</taxon>
        <taxon>Pezizomycotina</taxon>
        <taxon>Eurotiomycetes</taxon>
        <taxon>Eurotiomycetidae</taxon>
        <taxon>Eurotiales</taxon>
        <taxon>Aspergillaceae</taxon>
        <taxon>Penicillium</taxon>
    </lineage>
</organism>
<feature type="compositionally biased region" description="Low complexity" evidence="2">
    <location>
        <begin position="243"/>
        <end position="260"/>
    </location>
</feature>
<dbReference type="InterPro" id="IPR036397">
    <property type="entry name" value="RNaseH_sf"/>
</dbReference>
<keyword evidence="1" id="KW-0378">Hydrolase</keyword>
<dbReference type="SUPFAM" id="SSF53098">
    <property type="entry name" value="Ribonuclease H-like"/>
    <property type="match status" value="1"/>
</dbReference>
<proteinExistence type="predicted"/>
<comment type="caution">
    <text evidence="4">The sequence shown here is derived from an EMBL/GenBank/DDBJ whole genome shotgun (WGS) entry which is preliminary data.</text>
</comment>
<keyword evidence="1" id="KW-0645">Protease</keyword>
<accession>A0AAI9T5B6</accession>
<evidence type="ECO:0000313" key="4">
    <source>
        <dbReference type="EMBL" id="KAJ9481030.1"/>
    </source>
</evidence>
<evidence type="ECO:0000259" key="3">
    <source>
        <dbReference type="Pfam" id="PF22936"/>
    </source>
</evidence>
<evidence type="ECO:0000256" key="1">
    <source>
        <dbReference type="ARBA" id="ARBA00022670"/>
    </source>
</evidence>
<dbReference type="Gene3D" id="3.30.420.10">
    <property type="entry name" value="Ribonuclease H-like superfamily/Ribonuclease H"/>
    <property type="match status" value="1"/>
</dbReference>
<dbReference type="EMBL" id="LACB01000947">
    <property type="protein sequence ID" value="KAJ9481030.1"/>
    <property type="molecule type" value="Genomic_DNA"/>
</dbReference>
<evidence type="ECO:0000256" key="2">
    <source>
        <dbReference type="SAM" id="MobiDB-lite"/>
    </source>
</evidence>
<protein>
    <recommendedName>
        <fullName evidence="3">Retrovirus-related Pol polyprotein from transposon TNT 1-94-like beta-barrel domain-containing protein</fullName>
    </recommendedName>
</protein>
<dbReference type="GO" id="GO:0003676">
    <property type="term" value="F:nucleic acid binding"/>
    <property type="evidence" value="ECO:0007669"/>
    <property type="project" value="InterPro"/>
</dbReference>
<dbReference type="InterPro" id="IPR012337">
    <property type="entry name" value="RNaseH-like_sf"/>
</dbReference>